<sequence length="97" mass="11461">MAWLYISLSVVSLFFYYYVVSHLLYSKNIYLNISSLAFTCLFSIFHYSAFISDRIPLFGINTEDNDFLHYITLLFSYSYAIPFIIAYKNFTIKNESI</sequence>
<evidence type="ECO:0000313" key="2">
    <source>
        <dbReference type="EMBL" id="ACA69808.1"/>
    </source>
</evidence>
<feature type="transmembrane region" description="Helical" evidence="1">
    <location>
        <begin position="67"/>
        <end position="87"/>
    </location>
</feature>
<accession>A0A0H3B5L8</accession>
<feature type="transmembrane region" description="Helical" evidence="1">
    <location>
        <begin position="6"/>
        <end position="24"/>
    </location>
</feature>
<feature type="transmembrane region" description="Helical" evidence="1">
    <location>
        <begin position="29"/>
        <end position="47"/>
    </location>
</feature>
<organism evidence="2">
    <name type="scientific">Yersinia pseudotuberculosis serotype O:3 (strain YPIII)</name>
    <dbReference type="NCBI Taxonomy" id="502800"/>
    <lineage>
        <taxon>Bacteria</taxon>
        <taxon>Pseudomonadati</taxon>
        <taxon>Pseudomonadota</taxon>
        <taxon>Gammaproteobacteria</taxon>
        <taxon>Enterobacterales</taxon>
        <taxon>Yersiniaceae</taxon>
        <taxon>Yersinia</taxon>
    </lineage>
</organism>
<reference evidence="2" key="1">
    <citation type="submission" date="2008-02" db="EMBL/GenBank/DDBJ databases">
        <title>Complete sequence of Yersinia pseudotuberculosis YPIII.</title>
        <authorList>
            <consortium name="US DOE Joint Genome Institute"/>
            <person name="Challacombe J.F."/>
            <person name="Bruce D."/>
            <person name="Detter J.C."/>
            <person name="Green L."/>
            <person name="Land M."/>
            <person name="Munk C."/>
            <person name="Lindler L.E."/>
            <person name="Nikolich M.P."/>
            <person name="Brettin T."/>
        </authorList>
    </citation>
    <scope>NUCLEOTIDE SEQUENCE</scope>
    <source>
        <strain evidence="2">YPIII</strain>
    </source>
</reference>
<gene>
    <name evidence="2" type="ordered locus">YPK_3541</name>
</gene>
<keyword evidence="1" id="KW-0472">Membrane</keyword>
<protein>
    <submittedName>
        <fullName evidence="2">Uncharacterized protein</fullName>
    </submittedName>
</protein>
<keyword evidence="1" id="KW-0812">Transmembrane</keyword>
<dbReference type="EMBL" id="CP000950">
    <property type="protein sequence ID" value="ACA69808.1"/>
    <property type="molecule type" value="Genomic_DNA"/>
</dbReference>
<dbReference type="PATRIC" id="fig|502800.11.peg.4287"/>
<evidence type="ECO:0000256" key="1">
    <source>
        <dbReference type="SAM" id="Phobius"/>
    </source>
</evidence>
<name>A0A0H3B5L8_YERPY</name>
<keyword evidence="1" id="KW-1133">Transmembrane helix</keyword>
<dbReference type="AlphaFoldDB" id="A0A0H3B5L8"/>
<proteinExistence type="predicted"/>
<dbReference type="KEGG" id="ypy:YPK_3541"/>